<dbReference type="InterPro" id="IPR032465">
    <property type="entry name" value="ACMSD"/>
</dbReference>
<evidence type="ECO:0000259" key="3">
    <source>
        <dbReference type="Pfam" id="PF04909"/>
    </source>
</evidence>
<dbReference type="SUPFAM" id="SSF51556">
    <property type="entry name" value="Metallo-dependent hydrolases"/>
    <property type="match status" value="1"/>
</dbReference>
<evidence type="ECO:0000313" key="5">
    <source>
        <dbReference type="Proteomes" id="UP001491310"/>
    </source>
</evidence>
<name>A0ABR2YTX8_9CHLO</name>
<keyword evidence="1 2" id="KW-0456">Lyase</keyword>
<accession>A0ABR2YTX8</accession>
<reference evidence="4 5" key="1">
    <citation type="journal article" date="2024" name="Nat. Commun.">
        <title>Phylogenomics reveals the evolutionary origins of lichenization in chlorophyte algae.</title>
        <authorList>
            <person name="Puginier C."/>
            <person name="Libourel C."/>
            <person name="Otte J."/>
            <person name="Skaloud P."/>
            <person name="Haon M."/>
            <person name="Grisel S."/>
            <person name="Petersen M."/>
            <person name="Berrin J.G."/>
            <person name="Delaux P.M."/>
            <person name="Dal Grande F."/>
            <person name="Keller J."/>
        </authorList>
    </citation>
    <scope>NUCLEOTIDE SEQUENCE [LARGE SCALE GENOMIC DNA]</scope>
    <source>
        <strain evidence="4 5">SAG 216-7</strain>
    </source>
</reference>
<dbReference type="EMBL" id="JALJOT010000005">
    <property type="protein sequence ID" value="KAK9915313.1"/>
    <property type="molecule type" value="Genomic_DNA"/>
</dbReference>
<dbReference type="InterPro" id="IPR032466">
    <property type="entry name" value="Metal_Hydrolase"/>
</dbReference>
<dbReference type="Proteomes" id="UP001491310">
    <property type="component" value="Unassembled WGS sequence"/>
</dbReference>
<sequence>MDASGISTAILSITVPGLDFGDLQEVARQAREADGVELFANSRGVYLGEPASEPLFAELNRRRAVVFIHPNQLPGPKVPGLKYVAADILLDTTRAATLLVTSGFMARYPNMSVILSHAGGYIPYQAVRICRASAPSAAYPGAAAADMVADMRRYYFDTTLSGNEYTLKGLLAFANASRITFGSDFLFGNASLMDASTKGLDAFFGGGQKTLDETDGVPGGTWNVQVVLREMH</sequence>
<keyword evidence="2" id="KW-0210">Decarboxylase</keyword>
<protein>
    <recommendedName>
        <fullName evidence="3">Amidohydrolase-related domain-containing protein</fullName>
    </recommendedName>
</protein>
<feature type="domain" description="Amidohydrolase-related" evidence="3">
    <location>
        <begin position="26"/>
        <end position="187"/>
    </location>
</feature>
<dbReference type="Gene3D" id="3.20.20.140">
    <property type="entry name" value="Metal-dependent hydrolases"/>
    <property type="match status" value="1"/>
</dbReference>
<dbReference type="Pfam" id="PF04909">
    <property type="entry name" value="Amidohydro_2"/>
    <property type="match status" value="1"/>
</dbReference>
<evidence type="ECO:0000256" key="2">
    <source>
        <dbReference type="RuleBase" id="RU366045"/>
    </source>
</evidence>
<gene>
    <name evidence="4" type="ORF">WJX75_007468</name>
</gene>
<evidence type="ECO:0000256" key="1">
    <source>
        <dbReference type="ARBA" id="ARBA00023239"/>
    </source>
</evidence>
<dbReference type="PANTHER" id="PTHR21240">
    <property type="entry name" value="2-AMINO-3-CARBOXYLMUCONATE-6-SEMIALDEHYDE DECARBOXYLASE"/>
    <property type="match status" value="1"/>
</dbReference>
<comment type="similarity">
    <text evidence="2">Belongs to the metallo-dependent hydrolases superfamily.</text>
</comment>
<proteinExistence type="inferred from homology"/>
<organism evidence="4 5">
    <name type="scientific">Coccomyxa subellipsoidea</name>
    <dbReference type="NCBI Taxonomy" id="248742"/>
    <lineage>
        <taxon>Eukaryota</taxon>
        <taxon>Viridiplantae</taxon>
        <taxon>Chlorophyta</taxon>
        <taxon>core chlorophytes</taxon>
        <taxon>Trebouxiophyceae</taxon>
        <taxon>Trebouxiophyceae incertae sedis</taxon>
        <taxon>Coccomyxaceae</taxon>
        <taxon>Coccomyxa</taxon>
    </lineage>
</organism>
<dbReference type="InterPro" id="IPR006680">
    <property type="entry name" value="Amidohydro-rel"/>
</dbReference>
<keyword evidence="5" id="KW-1185">Reference proteome</keyword>
<dbReference type="PANTHER" id="PTHR21240:SF28">
    <property type="entry name" value="ISO-OROTATE DECARBOXYLASE (EUROFUNG)"/>
    <property type="match status" value="1"/>
</dbReference>
<evidence type="ECO:0000313" key="4">
    <source>
        <dbReference type="EMBL" id="KAK9915313.1"/>
    </source>
</evidence>
<comment type="caution">
    <text evidence="4">The sequence shown here is derived from an EMBL/GenBank/DDBJ whole genome shotgun (WGS) entry which is preliminary data.</text>
</comment>